<dbReference type="SUPFAM" id="SSF53474">
    <property type="entry name" value="alpha/beta-Hydrolases"/>
    <property type="match status" value="1"/>
</dbReference>
<evidence type="ECO:0000256" key="9">
    <source>
        <dbReference type="SAM" id="SignalP"/>
    </source>
</evidence>
<dbReference type="Proteomes" id="UP001180840">
    <property type="component" value="Unassembled WGS sequence"/>
</dbReference>
<dbReference type="RefSeq" id="WP_290198245.1">
    <property type="nucleotide sequence ID" value="NZ_CP047654.1"/>
</dbReference>
<evidence type="ECO:0000256" key="1">
    <source>
        <dbReference type="ARBA" id="ARBA00004613"/>
    </source>
</evidence>
<dbReference type="PANTHER" id="PTHR38050">
    <property type="match status" value="1"/>
</dbReference>
<dbReference type="Gene3D" id="3.40.50.1820">
    <property type="entry name" value="alpha/beta hydrolase"/>
    <property type="match status" value="1"/>
</dbReference>
<keyword evidence="6" id="KW-0119">Carbohydrate metabolism</keyword>
<protein>
    <submittedName>
        <fullName evidence="10">Polyhydroxybutyrate depolymerase</fullName>
    </submittedName>
</protein>
<feature type="region of interest" description="Disordered" evidence="8">
    <location>
        <begin position="36"/>
        <end position="83"/>
    </location>
</feature>
<evidence type="ECO:0000313" key="11">
    <source>
        <dbReference type="Proteomes" id="UP001180840"/>
    </source>
</evidence>
<feature type="signal peptide" evidence="9">
    <location>
        <begin position="1"/>
        <end position="33"/>
    </location>
</feature>
<reference evidence="10" key="1">
    <citation type="submission" date="2023-07" db="EMBL/GenBank/DDBJ databases">
        <title>Sequencing the genomes of 1000 actinobacteria strains.</title>
        <authorList>
            <person name="Klenk H.-P."/>
        </authorList>
    </citation>
    <scope>NUCLEOTIDE SEQUENCE</scope>
    <source>
        <strain evidence="10">DSM 107476</strain>
    </source>
</reference>
<dbReference type="InterPro" id="IPR029058">
    <property type="entry name" value="AB_hydrolase_fold"/>
</dbReference>
<proteinExistence type="predicted"/>
<evidence type="ECO:0000256" key="4">
    <source>
        <dbReference type="ARBA" id="ARBA00022729"/>
    </source>
</evidence>
<name>A0ABU1ZWP6_9CORY</name>
<keyword evidence="4 9" id="KW-0732">Signal</keyword>
<feature type="compositionally biased region" description="Low complexity" evidence="8">
    <location>
        <begin position="51"/>
        <end position="83"/>
    </location>
</feature>
<dbReference type="PANTHER" id="PTHR38050:SF2">
    <property type="entry name" value="FERULOYL ESTERASE C-RELATED"/>
    <property type="match status" value="1"/>
</dbReference>
<keyword evidence="3" id="KW-0858">Xylan degradation</keyword>
<keyword evidence="11" id="KW-1185">Reference proteome</keyword>
<evidence type="ECO:0000256" key="2">
    <source>
        <dbReference type="ARBA" id="ARBA00022525"/>
    </source>
</evidence>
<organism evidence="10 11">
    <name type="scientific">Corynebacterium guangdongense</name>
    <dbReference type="NCBI Taxonomy" id="1783348"/>
    <lineage>
        <taxon>Bacteria</taxon>
        <taxon>Bacillati</taxon>
        <taxon>Actinomycetota</taxon>
        <taxon>Actinomycetes</taxon>
        <taxon>Mycobacteriales</taxon>
        <taxon>Corynebacteriaceae</taxon>
        <taxon>Corynebacterium</taxon>
    </lineage>
</organism>
<accession>A0ABU1ZWP6</accession>
<evidence type="ECO:0000313" key="10">
    <source>
        <dbReference type="EMBL" id="MDR7329290.1"/>
    </source>
</evidence>
<gene>
    <name evidence="10" type="ORF">J2S39_000966</name>
</gene>
<keyword evidence="2" id="KW-0964">Secreted</keyword>
<comment type="caution">
    <text evidence="10">The sequence shown here is derived from an EMBL/GenBank/DDBJ whole genome shotgun (WGS) entry which is preliminary data.</text>
</comment>
<keyword evidence="7" id="KW-0624">Polysaccharide degradation</keyword>
<evidence type="ECO:0000256" key="8">
    <source>
        <dbReference type="SAM" id="MobiDB-lite"/>
    </source>
</evidence>
<evidence type="ECO:0000256" key="3">
    <source>
        <dbReference type="ARBA" id="ARBA00022651"/>
    </source>
</evidence>
<keyword evidence="5" id="KW-0378">Hydrolase</keyword>
<evidence type="ECO:0000256" key="7">
    <source>
        <dbReference type="ARBA" id="ARBA00023326"/>
    </source>
</evidence>
<sequence length="347" mass="37420">MMSPWARGGSARRRVALSAAATAVLFGVVGCGASDSAGGTPETLTTVSHWSETSSAATTATSSPEAATPAPTTTAPEHPPIAAGESANVEVRVGERTRTFILSVPEGYSSKQSWPVIFVFHGKGERPEHLRDYTGLDRATALVVYGQGVDDSWAPAPYATTTLDEDLDYVRATLDKVREQYHVDEEKTYATGFSNGGGFAAAVGCHMTGEFEAVAPVGAAYYKDVFKGCSKEPMPFFTIHGTADDVIHYGGGNRHETDYYSVDEVLTIMQQRNGCSGRGSITPENEAALYVSFVDCDTPLEYVRNGGGEHLWPGTGRDRNAKMPDGYATYRILEFFGVNWIWTPETR</sequence>
<dbReference type="PROSITE" id="PS51257">
    <property type="entry name" value="PROKAR_LIPOPROTEIN"/>
    <property type="match status" value="1"/>
</dbReference>
<evidence type="ECO:0000256" key="5">
    <source>
        <dbReference type="ARBA" id="ARBA00022801"/>
    </source>
</evidence>
<feature type="chain" id="PRO_5046864934" evidence="9">
    <location>
        <begin position="34"/>
        <end position="347"/>
    </location>
</feature>
<evidence type="ECO:0000256" key="6">
    <source>
        <dbReference type="ARBA" id="ARBA00023277"/>
    </source>
</evidence>
<dbReference type="InterPro" id="IPR043595">
    <property type="entry name" value="FaeB/C/D"/>
</dbReference>
<dbReference type="EMBL" id="JAVDXZ010000001">
    <property type="protein sequence ID" value="MDR7329290.1"/>
    <property type="molecule type" value="Genomic_DNA"/>
</dbReference>
<comment type="subcellular location">
    <subcellularLocation>
        <location evidence="1">Secreted</location>
    </subcellularLocation>
</comment>